<dbReference type="PANTHER" id="PTHR12949:SF0">
    <property type="entry name" value="DNA-DIRECTED RNA POLYMERASE III SUBUNIT RPC3"/>
    <property type="match status" value="1"/>
</dbReference>
<name>A0A6P8Z035_THRPL</name>
<protein>
    <recommendedName>
        <fullName evidence="3 7">DNA-directed RNA polymerase III subunit RPC3</fullName>
        <shortName evidence="7">RNA polymerase III subunit C3</shortName>
    </recommendedName>
</protein>
<comment type="function">
    <text evidence="7">DNA-dependent RNA polymerase catalyzes the transcription of DNA into RNA using the four ribonucleoside triphosphates as substrates. Specific core component of RNA polymerase III which synthesizes small RNAs, such as 5S rRNA and tRNAs.</text>
</comment>
<organism evidence="12">
    <name type="scientific">Thrips palmi</name>
    <name type="common">Melon thrips</name>
    <dbReference type="NCBI Taxonomy" id="161013"/>
    <lineage>
        <taxon>Eukaryota</taxon>
        <taxon>Metazoa</taxon>
        <taxon>Ecdysozoa</taxon>
        <taxon>Arthropoda</taxon>
        <taxon>Hexapoda</taxon>
        <taxon>Insecta</taxon>
        <taxon>Pterygota</taxon>
        <taxon>Neoptera</taxon>
        <taxon>Paraneoptera</taxon>
        <taxon>Thysanoptera</taxon>
        <taxon>Terebrantia</taxon>
        <taxon>Thripoidea</taxon>
        <taxon>Thripidae</taxon>
        <taxon>Thrips</taxon>
    </lineage>
</organism>
<dbReference type="FunFam" id="1.10.10.10:FF:000218">
    <property type="entry name" value="DNA-directed RNA polymerase III subunit RPC3"/>
    <property type="match status" value="1"/>
</dbReference>
<dbReference type="FunCoup" id="A0A6P8Z035">
    <property type="interactions" value="1548"/>
</dbReference>
<dbReference type="OrthoDB" id="272392at2759"/>
<dbReference type="GeneID" id="117644495"/>
<comment type="subcellular location">
    <subcellularLocation>
        <location evidence="1 7">Nucleus</location>
    </subcellularLocation>
</comment>
<dbReference type="InterPro" id="IPR013197">
    <property type="entry name" value="RNA_pol_III_RPC82-rel_HTH"/>
</dbReference>
<dbReference type="Pfam" id="PF05645">
    <property type="entry name" value="RNA_pol_Rpc82"/>
    <property type="match status" value="1"/>
</dbReference>
<keyword evidence="11" id="KW-1185">Reference proteome</keyword>
<evidence type="ECO:0000256" key="2">
    <source>
        <dbReference type="ARBA" id="ARBA00007206"/>
    </source>
</evidence>
<keyword evidence="5 7" id="KW-0804">Transcription</keyword>
<feature type="domain" description="RNA polymerase III Rpc82 C -terminal" evidence="8">
    <location>
        <begin position="150"/>
        <end position="327"/>
    </location>
</feature>
<evidence type="ECO:0000259" key="9">
    <source>
        <dbReference type="Pfam" id="PF08221"/>
    </source>
</evidence>
<reference evidence="12" key="1">
    <citation type="submission" date="2025-08" db="UniProtKB">
        <authorList>
            <consortium name="RefSeq"/>
        </authorList>
    </citation>
    <scope>IDENTIFICATION</scope>
    <source>
        <tissue evidence="12">Total insect</tissue>
    </source>
</reference>
<dbReference type="InterPro" id="IPR008806">
    <property type="entry name" value="RNA_pol_III_Rpc82_C"/>
</dbReference>
<dbReference type="FunFam" id="1.10.10.10:FF:000199">
    <property type="entry name" value="DNA-directed RNA polymerase III subunit RPC3"/>
    <property type="match status" value="1"/>
</dbReference>
<dbReference type="Pfam" id="PF22536">
    <property type="entry name" value="WHD_POLR3C"/>
    <property type="match status" value="1"/>
</dbReference>
<comment type="subunit">
    <text evidence="7">Component of the RNA polymerase III (Pol III) complex consisting of 17 subunits.</text>
</comment>
<evidence type="ECO:0000256" key="4">
    <source>
        <dbReference type="ARBA" id="ARBA00022478"/>
    </source>
</evidence>
<keyword evidence="4 7" id="KW-0240">DNA-directed RNA polymerase</keyword>
<evidence type="ECO:0000256" key="5">
    <source>
        <dbReference type="ARBA" id="ARBA00023163"/>
    </source>
</evidence>
<dbReference type="Pfam" id="PF20912">
    <property type="entry name" value="RPC3_helical"/>
    <property type="match status" value="1"/>
</dbReference>
<evidence type="ECO:0000313" key="12">
    <source>
        <dbReference type="RefSeq" id="XP_034239902.1"/>
    </source>
</evidence>
<dbReference type="Gene3D" id="6.10.140.1450">
    <property type="match status" value="1"/>
</dbReference>
<evidence type="ECO:0000256" key="3">
    <source>
        <dbReference type="ARBA" id="ARBA00016689"/>
    </source>
</evidence>
<dbReference type="CTD" id="10623"/>
<dbReference type="RefSeq" id="XP_034239902.1">
    <property type="nucleotide sequence ID" value="XM_034384011.1"/>
</dbReference>
<dbReference type="Proteomes" id="UP000515158">
    <property type="component" value="Unplaced"/>
</dbReference>
<dbReference type="Gene3D" id="1.10.10.10">
    <property type="entry name" value="Winged helix-like DNA-binding domain superfamily/Winged helix DNA-binding domain"/>
    <property type="match status" value="4"/>
</dbReference>
<evidence type="ECO:0000313" key="11">
    <source>
        <dbReference type="Proteomes" id="UP000515158"/>
    </source>
</evidence>
<dbReference type="GO" id="GO:0003697">
    <property type="term" value="F:single-stranded DNA binding"/>
    <property type="evidence" value="ECO:0007669"/>
    <property type="project" value="UniProtKB-UniRule"/>
</dbReference>
<comment type="similarity">
    <text evidence="2 7">Belongs to the eukaryotic RPC3/POLR3C RNA polymerase subunit family.</text>
</comment>
<dbReference type="GO" id="GO:0005666">
    <property type="term" value="C:RNA polymerase III complex"/>
    <property type="evidence" value="ECO:0007669"/>
    <property type="project" value="UniProtKB-UniRule"/>
</dbReference>
<feature type="domain" description="RNA polymerase III subunit RPC82-related helix-turn-helix" evidence="9">
    <location>
        <begin position="7"/>
        <end position="66"/>
    </location>
</feature>
<evidence type="ECO:0000256" key="1">
    <source>
        <dbReference type="ARBA" id="ARBA00004123"/>
    </source>
</evidence>
<dbReference type="InterPro" id="IPR039748">
    <property type="entry name" value="RPC3"/>
</dbReference>
<evidence type="ECO:0000256" key="7">
    <source>
        <dbReference type="RuleBase" id="RU367076"/>
    </source>
</evidence>
<dbReference type="InterPro" id="IPR036388">
    <property type="entry name" value="WH-like_DNA-bd_sf"/>
</dbReference>
<dbReference type="InParanoid" id="A0A6P8Z035"/>
<feature type="domain" description="DNA-directed RNA polymerase III subunit RPC3 winged-helix" evidence="10">
    <location>
        <begin position="332"/>
        <end position="410"/>
    </location>
</feature>
<dbReference type="GO" id="GO:0006351">
    <property type="term" value="P:DNA-templated transcription"/>
    <property type="evidence" value="ECO:0007669"/>
    <property type="project" value="InterPro"/>
</dbReference>
<dbReference type="KEGG" id="tpal:117644495"/>
<sequence length="516" mass="59236">MSVQFSKVCSLILLEHFGEIVEKVGTDLFQWGPKPLTLIASSTKLSIDKVKQSLCVLLQYGLASFAAAKNGRIAEYSLLPEKVFSLLRYPRYLYLIKTKFGVEAEMLVEEFLRSGYDSASKVILRAASRLKETRPGSEGGSNFPLLRDKFVLLVNKQFLVRCPSPSENTDGKASAVPNLTAEKTQLHLPPTLNIKSLTLLQEGETADAGDIGVYWSVNFDRFHQDFRDQIIVSSVSRRIDESASEIFRLLLQLMYIRTEPWARSSNYIPYSELRDTLRKKDPQSPILLHLEQYLKIIEADSTCFLTRVGDSGGGQFCINMYKIFEALTWTCIENIIVERFGSKAARIFRLVKARKHIEQEKIQKIAMIPAREAKQLTYRLLHENFLQLQEIRKSMANNAGPNKMFFLFHIDLEEVARMVLDFSYKALYNAMTRRAHESDENRRLIEKKQRIDSIALNMTEQGATPDQLQEIEEMMAPPEVDLLNKVKNRVQKLSEAELHLEQTIFLMQLFLSYNQQ</sequence>
<dbReference type="InterPro" id="IPR055207">
    <property type="entry name" value="POLR3C_WHD"/>
</dbReference>
<dbReference type="PANTHER" id="PTHR12949">
    <property type="entry name" value="RNA POLYMERASE III DNA DIRECTED -RELATED"/>
    <property type="match status" value="1"/>
</dbReference>
<evidence type="ECO:0000256" key="6">
    <source>
        <dbReference type="ARBA" id="ARBA00023242"/>
    </source>
</evidence>
<gene>
    <name evidence="12" type="primary">LOC117644495</name>
</gene>
<dbReference type="AlphaFoldDB" id="A0A6P8Z035"/>
<evidence type="ECO:0000259" key="10">
    <source>
        <dbReference type="Pfam" id="PF22536"/>
    </source>
</evidence>
<accession>A0A6P8Z035</accession>
<evidence type="ECO:0000259" key="8">
    <source>
        <dbReference type="Pfam" id="PF05645"/>
    </source>
</evidence>
<proteinExistence type="inferred from homology"/>
<dbReference type="Pfam" id="PF08221">
    <property type="entry name" value="HTH_9"/>
    <property type="match status" value="1"/>
</dbReference>
<keyword evidence="6 7" id="KW-0539">Nucleus</keyword>